<feature type="binding site" evidence="5">
    <location>
        <begin position="139"/>
        <end position="141"/>
    </location>
    <ligand>
        <name>substrate</name>
    </ligand>
</feature>
<dbReference type="EC" id="2.3.1.181" evidence="5"/>
<dbReference type="InterPro" id="IPR020605">
    <property type="entry name" value="Octanoyltransferase_CS"/>
</dbReference>
<comment type="subcellular location">
    <subcellularLocation>
        <location evidence="5">Cytoplasm</location>
    </subcellularLocation>
</comment>
<protein>
    <recommendedName>
        <fullName evidence="5">Octanoyltransferase</fullName>
        <ecNumber evidence="5">2.3.1.181</ecNumber>
    </recommendedName>
    <alternativeName>
        <fullName evidence="5">Lipoate-protein ligase B</fullName>
    </alternativeName>
    <alternativeName>
        <fullName evidence="5">Lipoyl/octanoyl transferase</fullName>
    </alternativeName>
    <alternativeName>
        <fullName evidence="5">Octanoyl-[acyl-carrier-protein]-protein N-octanoyltransferase</fullName>
    </alternativeName>
</protein>
<proteinExistence type="inferred from homology"/>
<dbReference type="PROSITE" id="PS01313">
    <property type="entry name" value="LIPB"/>
    <property type="match status" value="1"/>
</dbReference>
<sequence length="230" mass="24605">MLAFDLDRIGYLDAFALQERVLAWVQAGGDDVLLVLEHPPTVSIGKNSGAENVPPHLESLCKGHVDVVQSTRGGNVTCHFPGQLVAYPVIDLKKRSGGIRAYVHDLEEAAIRMLAHFGVTAARREGFPGVWTDGRKIASLGIAVKKYVTMHGLALNVAEDLSLFNFVTPCGLDGVSATSIARESAQAAPPMDAVKLAFIREFHAVFHPAASGDAPAMQGRDSLMTLLHSV</sequence>
<dbReference type="GO" id="GO:0005737">
    <property type="term" value="C:cytoplasm"/>
    <property type="evidence" value="ECO:0007669"/>
    <property type="project" value="UniProtKB-SubCell"/>
</dbReference>
<dbReference type="RefSeq" id="WP_179980042.1">
    <property type="nucleotide sequence ID" value="NZ_LT608333.1"/>
</dbReference>
<feature type="binding site" evidence="5">
    <location>
        <begin position="72"/>
        <end position="79"/>
    </location>
    <ligand>
        <name>substrate</name>
    </ligand>
</feature>
<dbReference type="EMBL" id="FMJC01000002">
    <property type="protein sequence ID" value="SCM72085.1"/>
    <property type="molecule type" value="Genomic_DNA"/>
</dbReference>
<reference evidence="7" key="1">
    <citation type="submission" date="2016-08" db="EMBL/GenBank/DDBJ databases">
        <authorList>
            <person name="Seilhamer J.J."/>
        </authorList>
    </citation>
    <scope>NUCLEOTIDE SEQUENCE</scope>
    <source>
        <strain evidence="7">86-1</strain>
    </source>
</reference>
<dbReference type="PANTHER" id="PTHR10993">
    <property type="entry name" value="OCTANOYLTRANSFERASE"/>
    <property type="match status" value="1"/>
</dbReference>
<dbReference type="GO" id="GO:0033819">
    <property type="term" value="F:lipoyl(octanoyl) transferase activity"/>
    <property type="evidence" value="ECO:0007669"/>
    <property type="project" value="UniProtKB-EC"/>
</dbReference>
<dbReference type="InterPro" id="IPR000544">
    <property type="entry name" value="Octanoyltransferase"/>
</dbReference>
<dbReference type="SUPFAM" id="SSF55681">
    <property type="entry name" value="Class II aaRS and biotin synthetases"/>
    <property type="match status" value="1"/>
</dbReference>
<keyword evidence="5" id="KW-0963">Cytoplasm</keyword>
<evidence type="ECO:0000256" key="5">
    <source>
        <dbReference type="HAMAP-Rule" id="MF_00013"/>
    </source>
</evidence>
<dbReference type="NCBIfam" id="TIGR00214">
    <property type="entry name" value="lipB"/>
    <property type="match status" value="1"/>
</dbReference>
<feature type="domain" description="BPL/LPL catalytic" evidence="6">
    <location>
        <begin position="27"/>
        <end position="210"/>
    </location>
</feature>
<dbReference type="InterPro" id="IPR045864">
    <property type="entry name" value="aa-tRNA-synth_II/BPL/LPL"/>
</dbReference>
<feature type="active site" description="Acyl-thioester intermediate" evidence="5">
    <location>
        <position position="170"/>
    </location>
</feature>
<dbReference type="GO" id="GO:0009249">
    <property type="term" value="P:protein lipoylation"/>
    <property type="evidence" value="ECO:0007669"/>
    <property type="project" value="InterPro"/>
</dbReference>
<comment type="catalytic activity">
    <reaction evidence="5">
        <text>octanoyl-[ACP] + L-lysyl-[protein] = N(6)-octanoyl-L-lysyl-[protein] + holo-[ACP] + H(+)</text>
        <dbReference type="Rhea" id="RHEA:17665"/>
        <dbReference type="Rhea" id="RHEA-COMP:9636"/>
        <dbReference type="Rhea" id="RHEA-COMP:9685"/>
        <dbReference type="Rhea" id="RHEA-COMP:9752"/>
        <dbReference type="Rhea" id="RHEA-COMP:9928"/>
        <dbReference type="ChEBI" id="CHEBI:15378"/>
        <dbReference type="ChEBI" id="CHEBI:29969"/>
        <dbReference type="ChEBI" id="CHEBI:64479"/>
        <dbReference type="ChEBI" id="CHEBI:78463"/>
        <dbReference type="ChEBI" id="CHEBI:78809"/>
        <dbReference type="EC" id="2.3.1.181"/>
    </reaction>
</comment>
<dbReference type="PANTHER" id="PTHR10993:SF7">
    <property type="entry name" value="LIPOYLTRANSFERASE 2, MITOCHONDRIAL-RELATED"/>
    <property type="match status" value="1"/>
</dbReference>
<dbReference type="InterPro" id="IPR004143">
    <property type="entry name" value="BPL_LPL_catalytic"/>
</dbReference>
<dbReference type="Gene3D" id="3.30.930.10">
    <property type="entry name" value="Bira Bifunctional Protein, Domain 2"/>
    <property type="match status" value="1"/>
</dbReference>
<organism evidence="7">
    <name type="scientific">uncultured Desulfovibrio sp</name>
    <dbReference type="NCBI Taxonomy" id="167968"/>
    <lineage>
        <taxon>Bacteria</taxon>
        <taxon>Pseudomonadati</taxon>
        <taxon>Thermodesulfobacteriota</taxon>
        <taxon>Desulfovibrionia</taxon>
        <taxon>Desulfovibrionales</taxon>
        <taxon>Desulfovibrionaceae</taxon>
        <taxon>Desulfovibrio</taxon>
        <taxon>environmental samples</taxon>
    </lineage>
</organism>
<comment type="similarity">
    <text evidence="5">Belongs to the LipB family.</text>
</comment>
<keyword evidence="2 5" id="KW-0808">Transferase</keyword>
<evidence type="ECO:0000256" key="1">
    <source>
        <dbReference type="ARBA" id="ARBA00004821"/>
    </source>
</evidence>
<comment type="function">
    <text evidence="4 5">Catalyzes the transfer of endogenously produced octanoic acid from octanoyl-acyl-carrier-protein onto the lipoyl domains of lipoate-dependent enzymes. Lipoyl-ACP can also act as a substrate although octanoyl-ACP is likely to be the physiological substrate.</text>
</comment>
<evidence type="ECO:0000256" key="2">
    <source>
        <dbReference type="ARBA" id="ARBA00022679"/>
    </source>
</evidence>
<keyword evidence="3 5" id="KW-0012">Acyltransferase</keyword>
<feature type="site" description="Lowers pKa of active site Cys" evidence="5">
    <location>
        <position position="136"/>
    </location>
</feature>
<name>A0A212L3I4_9BACT</name>
<dbReference type="UniPathway" id="UPA00538">
    <property type="reaction ID" value="UER00592"/>
</dbReference>
<comment type="pathway">
    <text evidence="1 5">Protein modification; protein lipoylation via endogenous pathway; protein N(6)-(lipoyl)lysine from octanoyl-[acyl-carrier-protein]: step 1/2.</text>
</comment>
<feature type="binding site" evidence="5">
    <location>
        <begin position="152"/>
        <end position="154"/>
    </location>
    <ligand>
        <name>substrate</name>
    </ligand>
</feature>
<accession>A0A212L3I4</accession>
<gene>
    <name evidence="5 7" type="primary">lipB</name>
    <name evidence="7" type="ORF">KL86DES1_20386</name>
</gene>
<dbReference type="Pfam" id="PF21948">
    <property type="entry name" value="LplA-B_cat"/>
    <property type="match status" value="1"/>
</dbReference>
<comment type="miscellaneous">
    <text evidence="5">In the reaction, the free carboxyl group of octanoic acid is attached via an amide linkage to the epsilon-amino group of a specific lysine residue of lipoyl domains of lipoate-dependent enzymes.</text>
</comment>
<evidence type="ECO:0000256" key="3">
    <source>
        <dbReference type="ARBA" id="ARBA00023315"/>
    </source>
</evidence>
<evidence type="ECO:0000259" key="6">
    <source>
        <dbReference type="PROSITE" id="PS51733"/>
    </source>
</evidence>
<dbReference type="CDD" id="cd16444">
    <property type="entry name" value="LipB"/>
    <property type="match status" value="1"/>
</dbReference>
<evidence type="ECO:0000256" key="4">
    <source>
        <dbReference type="ARBA" id="ARBA00024732"/>
    </source>
</evidence>
<dbReference type="PROSITE" id="PS51733">
    <property type="entry name" value="BPL_LPL_CATALYTIC"/>
    <property type="match status" value="1"/>
</dbReference>
<dbReference type="AlphaFoldDB" id="A0A212L3I4"/>
<evidence type="ECO:0000313" key="7">
    <source>
        <dbReference type="EMBL" id="SCM72085.1"/>
    </source>
</evidence>
<dbReference type="HAMAP" id="MF_00013">
    <property type="entry name" value="LipB"/>
    <property type="match status" value="1"/>
</dbReference>